<feature type="compositionally biased region" description="Low complexity" evidence="1">
    <location>
        <begin position="66"/>
        <end position="110"/>
    </location>
</feature>
<dbReference type="Proteomes" id="UP001630127">
    <property type="component" value="Unassembled WGS sequence"/>
</dbReference>
<protein>
    <submittedName>
        <fullName evidence="2">Uncharacterized protein</fullName>
    </submittedName>
</protein>
<reference evidence="2 3" key="1">
    <citation type="submission" date="2024-11" db="EMBL/GenBank/DDBJ databases">
        <title>A near-complete genome assembly of Cinchona calisaya.</title>
        <authorList>
            <person name="Lian D.C."/>
            <person name="Zhao X.W."/>
            <person name="Wei L."/>
        </authorList>
    </citation>
    <scope>NUCLEOTIDE SEQUENCE [LARGE SCALE GENOMIC DNA]</scope>
    <source>
        <tissue evidence="2">Nenye</tissue>
    </source>
</reference>
<evidence type="ECO:0000313" key="3">
    <source>
        <dbReference type="Proteomes" id="UP001630127"/>
    </source>
</evidence>
<dbReference type="AlphaFoldDB" id="A0ABD3AMJ9"/>
<gene>
    <name evidence="2" type="ORF">ACH5RR_005908</name>
</gene>
<evidence type="ECO:0000256" key="1">
    <source>
        <dbReference type="SAM" id="MobiDB-lite"/>
    </source>
</evidence>
<proteinExistence type="predicted"/>
<organism evidence="2 3">
    <name type="scientific">Cinchona calisaya</name>
    <dbReference type="NCBI Taxonomy" id="153742"/>
    <lineage>
        <taxon>Eukaryota</taxon>
        <taxon>Viridiplantae</taxon>
        <taxon>Streptophyta</taxon>
        <taxon>Embryophyta</taxon>
        <taxon>Tracheophyta</taxon>
        <taxon>Spermatophyta</taxon>
        <taxon>Magnoliopsida</taxon>
        <taxon>eudicotyledons</taxon>
        <taxon>Gunneridae</taxon>
        <taxon>Pentapetalae</taxon>
        <taxon>asterids</taxon>
        <taxon>lamiids</taxon>
        <taxon>Gentianales</taxon>
        <taxon>Rubiaceae</taxon>
        <taxon>Cinchonoideae</taxon>
        <taxon>Cinchoneae</taxon>
        <taxon>Cinchona</taxon>
    </lineage>
</organism>
<dbReference type="EMBL" id="JBJUIK010000003">
    <property type="protein sequence ID" value="KAL3532387.1"/>
    <property type="molecule type" value="Genomic_DNA"/>
</dbReference>
<evidence type="ECO:0000313" key="2">
    <source>
        <dbReference type="EMBL" id="KAL3532387.1"/>
    </source>
</evidence>
<keyword evidence="3" id="KW-1185">Reference proteome</keyword>
<accession>A0ABD3AMJ9</accession>
<comment type="caution">
    <text evidence="2">The sequence shown here is derived from an EMBL/GenBank/DDBJ whole genome shotgun (WGS) entry which is preliminary data.</text>
</comment>
<sequence length="157" mass="17721">MSYFELLDCLREISVPIEIPIYYIVPNADLEHGRRLLISDQSVLEMFEMNTRHQIIHVYSGEDVNKAANSNNNSENVNGNNDGENLNGNNNGENANGNNNGEHVNGNNDGLNENYQDEEGELEVDYDFEYFLDGDTLSDGCDPLDEKEIEKNAKEQC</sequence>
<feature type="region of interest" description="Disordered" evidence="1">
    <location>
        <begin position="66"/>
        <end position="114"/>
    </location>
</feature>
<name>A0ABD3AMJ9_9GENT</name>